<dbReference type="AlphaFoldDB" id="A0A0A3HYZ6"/>
<dbReference type="OrthoDB" id="2991597at2"/>
<evidence type="ECO:0000256" key="1">
    <source>
        <dbReference type="SAM" id="Phobius"/>
    </source>
</evidence>
<dbReference type="Proteomes" id="UP000030408">
    <property type="component" value="Unassembled WGS sequence"/>
</dbReference>
<comment type="caution">
    <text evidence="2">The sequence shown here is derived from an EMBL/GenBank/DDBJ whole genome shotgun (WGS) entry which is preliminary data.</text>
</comment>
<name>A0A0A3HYZ6_9BACL</name>
<sequence length="83" mass="9062">MNPREAYDLCCRHIGKRVHITEKCGRRHVGTITRVDRDMVWIMPSRRFGGFGLGYWGFGGGGLGIGIAIGAIAGIALAGAFRW</sequence>
<keyword evidence="3" id="KW-1185">Reference proteome</keyword>
<gene>
    <name evidence="2" type="ORF">CD33_10815</name>
</gene>
<dbReference type="eggNOG" id="ENOG50331PB">
    <property type="taxonomic scope" value="Bacteria"/>
</dbReference>
<dbReference type="STRING" id="1384057.CD33_10815"/>
<dbReference type="EMBL" id="JPVO01000050">
    <property type="protein sequence ID" value="KGR75618.1"/>
    <property type="molecule type" value="Genomic_DNA"/>
</dbReference>
<reference evidence="2 3" key="1">
    <citation type="submission" date="2014-02" db="EMBL/GenBank/DDBJ databases">
        <title>Draft genome sequence of Lysinibacillus sinduriensis JCM 15800.</title>
        <authorList>
            <person name="Zhang F."/>
            <person name="Wang G."/>
            <person name="Zhang L."/>
        </authorList>
    </citation>
    <scope>NUCLEOTIDE SEQUENCE [LARGE SCALE GENOMIC DNA]</scope>
    <source>
        <strain evidence="2 3">JCM 15800</strain>
    </source>
</reference>
<protein>
    <submittedName>
        <fullName evidence="2">Uncharacterized protein</fullName>
    </submittedName>
</protein>
<keyword evidence="1" id="KW-0472">Membrane</keyword>
<proteinExistence type="predicted"/>
<organism evidence="2 3">
    <name type="scientific">Ureibacillus sinduriensis BLB-1 = JCM 15800</name>
    <dbReference type="NCBI Taxonomy" id="1384057"/>
    <lineage>
        <taxon>Bacteria</taxon>
        <taxon>Bacillati</taxon>
        <taxon>Bacillota</taxon>
        <taxon>Bacilli</taxon>
        <taxon>Bacillales</taxon>
        <taxon>Caryophanaceae</taxon>
        <taxon>Ureibacillus</taxon>
    </lineage>
</organism>
<feature type="transmembrane region" description="Helical" evidence="1">
    <location>
        <begin position="53"/>
        <end position="81"/>
    </location>
</feature>
<keyword evidence="1" id="KW-0812">Transmembrane</keyword>
<evidence type="ECO:0000313" key="3">
    <source>
        <dbReference type="Proteomes" id="UP000030408"/>
    </source>
</evidence>
<dbReference type="RefSeq" id="WP_036200593.1">
    <property type="nucleotide sequence ID" value="NZ_AVCY01000006.1"/>
</dbReference>
<accession>A0A0A3HYZ6</accession>
<evidence type="ECO:0000313" key="2">
    <source>
        <dbReference type="EMBL" id="KGR75618.1"/>
    </source>
</evidence>
<keyword evidence="1" id="KW-1133">Transmembrane helix</keyword>